<dbReference type="PANTHER" id="PTHR12892:SF15">
    <property type="entry name" value="POST-GPI ATTACHMENT TO PROTEINS FACTOR 2-LIKE"/>
    <property type="match status" value="1"/>
</dbReference>
<organism evidence="3 4">
    <name type="scientific">Acrobeloides nanus</name>
    <dbReference type="NCBI Taxonomy" id="290746"/>
    <lineage>
        <taxon>Eukaryota</taxon>
        <taxon>Metazoa</taxon>
        <taxon>Ecdysozoa</taxon>
        <taxon>Nematoda</taxon>
        <taxon>Chromadorea</taxon>
        <taxon>Rhabditida</taxon>
        <taxon>Tylenchina</taxon>
        <taxon>Cephalobomorpha</taxon>
        <taxon>Cephaloboidea</taxon>
        <taxon>Cephalobidae</taxon>
        <taxon>Acrobeloides</taxon>
    </lineage>
</organism>
<dbReference type="GO" id="GO:0005789">
    <property type="term" value="C:endoplasmic reticulum membrane"/>
    <property type="evidence" value="ECO:0007669"/>
    <property type="project" value="TreeGrafter"/>
</dbReference>
<reference evidence="4" key="1">
    <citation type="submission" date="2022-11" db="UniProtKB">
        <authorList>
            <consortium name="WormBaseParasite"/>
        </authorList>
    </citation>
    <scope>IDENTIFICATION</scope>
</reference>
<dbReference type="GO" id="GO:0000139">
    <property type="term" value="C:Golgi membrane"/>
    <property type="evidence" value="ECO:0007669"/>
    <property type="project" value="InterPro"/>
</dbReference>
<feature type="transmembrane region" description="Helical" evidence="1">
    <location>
        <begin position="72"/>
        <end position="92"/>
    </location>
</feature>
<dbReference type="WBParaSite" id="ACRNAN_scaffold17268.g32906.t1">
    <property type="protein sequence ID" value="ACRNAN_scaffold17268.g32906.t1"/>
    <property type="gene ID" value="ACRNAN_scaffold17268.g32906"/>
</dbReference>
<dbReference type="GO" id="GO:0006506">
    <property type="term" value="P:GPI anchor biosynthetic process"/>
    <property type="evidence" value="ECO:0007669"/>
    <property type="project" value="TreeGrafter"/>
</dbReference>
<evidence type="ECO:0000259" key="2">
    <source>
        <dbReference type="Pfam" id="PF10277"/>
    </source>
</evidence>
<sequence length="144" mass="16732">MLIYMRLIFLEAFGLILVSIIDIKSHFYIHAVGYIIWLTSFNFNMLFNCILQHYSGLRTLTPMLDTTFQIKRLVLIIAAPLSISTGFTYISYANFCIAWAYVAFSLAEYILVGFNSLFYFLLIYELPRASLEMHLSDVHYVQDV</sequence>
<evidence type="ECO:0000256" key="1">
    <source>
        <dbReference type="SAM" id="Phobius"/>
    </source>
</evidence>
<dbReference type="Proteomes" id="UP000887540">
    <property type="component" value="Unplaced"/>
</dbReference>
<name>A0A914D233_9BILA</name>
<dbReference type="InterPro" id="IPR019402">
    <property type="entry name" value="CWH43_N"/>
</dbReference>
<feature type="transmembrane region" description="Helical" evidence="1">
    <location>
        <begin position="98"/>
        <end position="124"/>
    </location>
</feature>
<dbReference type="PANTHER" id="PTHR12892">
    <property type="entry name" value="FGF RECEPTOR ACTIVATING PROTEIN 1"/>
    <property type="match status" value="1"/>
</dbReference>
<keyword evidence="1" id="KW-0812">Transmembrane</keyword>
<dbReference type="AlphaFoldDB" id="A0A914D233"/>
<feature type="domain" description="CWH43-like N-terminal" evidence="2">
    <location>
        <begin position="4"/>
        <end position="127"/>
    </location>
</feature>
<feature type="transmembrane region" description="Helical" evidence="1">
    <location>
        <begin position="31"/>
        <end position="51"/>
    </location>
</feature>
<evidence type="ECO:0000313" key="4">
    <source>
        <dbReference type="WBParaSite" id="ACRNAN_scaffold17268.g32906.t1"/>
    </source>
</evidence>
<protein>
    <recommendedName>
        <fullName evidence="2">CWH43-like N-terminal domain-containing protein</fullName>
    </recommendedName>
</protein>
<accession>A0A914D233</accession>
<keyword evidence="1" id="KW-0472">Membrane</keyword>
<dbReference type="InterPro" id="IPR039545">
    <property type="entry name" value="PGAP2"/>
</dbReference>
<dbReference type="Pfam" id="PF10277">
    <property type="entry name" value="Frag1"/>
    <property type="match status" value="1"/>
</dbReference>
<feature type="transmembrane region" description="Helical" evidence="1">
    <location>
        <begin position="7"/>
        <end position="25"/>
    </location>
</feature>
<keyword evidence="1" id="KW-1133">Transmembrane helix</keyword>
<proteinExistence type="predicted"/>
<keyword evidence="3" id="KW-1185">Reference proteome</keyword>
<evidence type="ECO:0000313" key="3">
    <source>
        <dbReference type="Proteomes" id="UP000887540"/>
    </source>
</evidence>